<dbReference type="Pfam" id="PF04046">
    <property type="entry name" value="PSP"/>
    <property type="match status" value="1"/>
</dbReference>
<feature type="region of interest" description="Disordered" evidence="8">
    <location>
        <begin position="284"/>
        <end position="318"/>
    </location>
</feature>
<feature type="domain" description="CCHC-type" evidence="9">
    <location>
        <begin position="258"/>
        <end position="274"/>
    </location>
</feature>
<evidence type="ECO:0000256" key="2">
    <source>
        <dbReference type="ARBA" id="ARBA00007497"/>
    </source>
</evidence>
<protein>
    <recommendedName>
        <fullName evidence="9">CCHC-type domain-containing protein</fullName>
    </recommendedName>
</protein>
<dbReference type="PANTHER" id="PTHR13316:SF0">
    <property type="entry name" value="ZINC FINGER CCHC DOMAIN-CONTAINING PROTEIN 8"/>
    <property type="match status" value="1"/>
</dbReference>
<feature type="region of interest" description="Disordered" evidence="8">
    <location>
        <begin position="384"/>
        <end position="421"/>
    </location>
</feature>
<dbReference type="InterPro" id="IPR001878">
    <property type="entry name" value="Znf_CCHC"/>
</dbReference>
<comment type="similarity">
    <text evidence="2">Belongs to the ZCCHC8 family.</text>
</comment>
<keyword evidence="6" id="KW-0539">Nucleus</keyword>
<dbReference type="GO" id="GO:0003723">
    <property type="term" value="F:RNA binding"/>
    <property type="evidence" value="ECO:0007669"/>
    <property type="project" value="TreeGrafter"/>
</dbReference>
<sequence>MEKSPDLTKDEEEFIKLPASDSPGGGVVNGNDCSSMPSEADSQPIDCGIKEGQLNGEAVVVEKFEHAEVTLADNKEHDLTVSVEVTDSTVIENRISVSAENGSLVRDGIHKRNGSPSGNPEIDAVSGNKRPRITVDEQQASVHIIYNSITRESKRKLEELLQKWSEWHARHSSSSRDSKVELESGEGTYYPALNIGLDKSSAVSFWMDGQARNLQSKEVIALDNNSVPLYDRGYSFGLTSIDGPSNLEGGLEIVDGSRCFNCGSYNHALKECQKPRDNAAVNNARKQHNAKRNQNSISRNPTRYYQDTPGGKFDGLRPGVLSPETRKLLGLGELDPPPWLNRMREIGYPPGYLDADADEEDEPSGIEIFGDEVVVKKQETEDGEILDMDISPPHGGSEPPKPEPPKKMSVQFPGVNAPIPENADEWRWGARAWKFDLPRNRSSNHRYHNSSESPAASRHHYPEDRRNRDRDDGPPGVDPVIGSLPSSFSPWYPIYDSRGSSYGRRSLLIRETGSSHDDDRWKPYSSDSPSYRRDRNEDRHHRSW</sequence>
<dbReference type="GO" id="GO:0008270">
    <property type="term" value="F:zinc ion binding"/>
    <property type="evidence" value="ECO:0007669"/>
    <property type="project" value="UniProtKB-KW"/>
</dbReference>
<evidence type="ECO:0000313" key="11">
    <source>
        <dbReference type="Proteomes" id="UP001206925"/>
    </source>
</evidence>
<feature type="compositionally biased region" description="Basic and acidic residues" evidence="8">
    <location>
        <begin position="513"/>
        <end position="522"/>
    </location>
</feature>
<evidence type="ECO:0000256" key="1">
    <source>
        <dbReference type="ARBA" id="ARBA00004642"/>
    </source>
</evidence>
<dbReference type="GO" id="GO:0071013">
    <property type="term" value="C:catalytic step 2 spliceosome"/>
    <property type="evidence" value="ECO:0007669"/>
    <property type="project" value="TreeGrafter"/>
</dbReference>
<evidence type="ECO:0000256" key="7">
    <source>
        <dbReference type="PROSITE-ProRule" id="PRU00047"/>
    </source>
</evidence>
<gene>
    <name evidence="10" type="ORF">M8C21_007835</name>
</gene>
<feature type="region of interest" description="Disordered" evidence="8">
    <location>
        <begin position="439"/>
        <end position="492"/>
    </location>
</feature>
<feature type="compositionally biased region" description="Basic and acidic residues" evidence="8">
    <location>
        <begin position="460"/>
        <end position="473"/>
    </location>
</feature>
<dbReference type="AlphaFoldDB" id="A0AAD5GKK9"/>
<keyword evidence="11" id="KW-1185">Reference proteome</keyword>
<feature type="compositionally biased region" description="Polar residues" evidence="8">
    <location>
        <begin position="292"/>
        <end position="305"/>
    </location>
</feature>
<keyword evidence="5" id="KW-0862">Zinc</keyword>
<feature type="compositionally biased region" description="Polar residues" evidence="8">
    <location>
        <begin position="31"/>
        <end position="41"/>
    </location>
</feature>
<evidence type="ECO:0000259" key="9">
    <source>
        <dbReference type="PROSITE" id="PS50158"/>
    </source>
</evidence>
<evidence type="ECO:0000256" key="5">
    <source>
        <dbReference type="ARBA" id="ARBA00022833"/>
    </source>
</evidence>
<comment type="subcellular location">
    <subcellularLocation>
        <location evidence="1">Nucleus</location>
        <location evidence="1">Nucleoplasm</location>
    </subcellularLocation>
</comment>
<evidence type="ECO:0000256" key="4">
    <source>
        <dbReference type="ARBA" id="ARBA00022771"/>
    </source>
</evidence>
<evidence type="ECO:0000256" key="6">
    <source>
        <dbReference type="ARBA" id="ARBA00023242"/>
    </source>
</evidence>
<feature type="region of interest" description="Disordered" evidence="8">
    <location>
        <begin position="512"/>
        <end position="544"/>
    </location>
</feature>
<feature type="region of interest" description="Disordered" evidence="8">
    <location>
        <begin position="1"/>
        <end position="44"/>
    </location>
</feature>
<name>A0AAD5GKK9_AMBAR</name>
<proteinExistence type="inferred from homology"/>
<keyword evidence="3" id="KW-0479">Metal-binding</keyword>
<accession>A0AAD5GKK9</accession>
<keyword evidence="4 7" id="KW-0863">Zinc-finger</keyword>
<feature type="compositionally biased region" description="Basic and acidic residues" evidence="8">
    <location>
        <begin position="530"/>
        <end position="544"/>
    </location>
</feature>
<evidence type="ECO:0000256" key="3">
    <source>
        <dbReference type="ARBA" id="ARBA00022723"/>
    </source>
</evidence>
<dbReference type="PROSITE" id="PS50158">
    <property type="entry name" value="ZF_CCHC"/>
    <property type="match status" value="1"/>
</dbReference>
<feature type="non-terminal residue" evidence="10">
    <location>
        <position position="1"/>
    </location>
</feature>
<dbReference type="PANTHER" id="PTHR13316">
    <property type="entry name" value="ZINC FINGER, CCHC DOMAIN CONTAINING 8"/>
    <property type="match status" value="1"/>
</dbReference>
<dbReference type="SMART" id="SM00581">
    <property type="entry name" value="PSP"/>
    <property type="match status" value="1"/>
</dbReference>
<organism evidence="10 11">
    <name type="scientific">Ambrosia artemisiifolia</name>
    <name type="common">Common ragweed</name>
    <dbReference type="NCBI Taxonomy" id="4212"/>
    <lineage>
        <taxon>Eukaryota</taxon>
        <taxon>Viridiplantae</taxon>
        <taxon>Streptophyta</taxon>
        <taxon>Embryophyta</taxon>
        <taxon>Tracheophyta</taxon>
        <taxon>Spermatophyta</taxon>
        <taxon>Magnoliopsida</taxon>
        <taxon>eudicotyledons</taxon>
        <taxon>Gunneridae</taxon>
        <taxon>Pentapetalae</taxon>
        <taxon>asterids</taxon>
        <taxon>campanulids</taxon>
        <taxon>Asterales</taxon>
        <taxon>Asteraceae</taxon>
        <taxon>Asteroideae</taxon>
        <taxon>Heliantheae alliance</taxon>
        <taxon>Heliantheae</taxon>
        <taxon>Ambrosia</taxon>
    </lineage>
</organism>
<dbReference type="GO" id="GO:0005654">
    <property type="term" value="C:nucleoplasm"/>
    <property type="evidence" value="ECO:0007669"/>
    <property type="project" value="UniProtKB-SubCell"/>
</dbReference>
<reference evidence="10" key="1">
    <citation type="submission" date="2022-06" db="EMBL/GenBank/DDBJ databases">
        <title>Uncovering the hologenomic basis of an extraordinary plant invasion.</title>
        <authorList>
            <person name="Bieker V.C."/>
            <person name="Martin M.D."/>
            <person name="Gilbert T."/>
            <person name="Hodgins K."/>
            <person name="Battlay P."/>
            <person name="Petersen B."/>
            <person name="Wilson J."/>
        </authorList>
    </citation>
    <scope>NUCLEOTIDE SEQUENCE</scope>
    <source>
        <strain evidence="10">AA19_3_7</strain>
        <tissue evidence="10">Leaf</tissue>
    </source>
</reference>
<dbReference type="InterPro" id="IPR052115">
    <property type="entry name" value="NEXT_complex_subunit_ZCCHC8"/>
</dbReference>
<dbReference type="EMBL" id="JAMZMK010007711">
    <property type="protein sequence ID" value="KAI7743621.1"/>
    <property type="molecule type" value="Genomic_DNA"/>
</dbReference>
<evidence type="ECO:0000313" key="10">
    <source>
        <dbReference type="EMBL" id="KAI7743621.1"/>
    </source>
</evidence>
<dbReference type="Proteomes" id="UP001206925">
    <property type="component" value="Unassembled WGS sequence"/>
</dbReference>
<comment type="caution">
    <text evidence="10">The sequence shown here is derived from an EMBL/GenBank/DDBJ whole genome shotgun (WGS) entry which is preliminary data.</text>
</comment>
<evidence type="ECO:0000256" key="8">
    <source>
        <dbReference type="SAM" id="MobiDB-lite"/>
    </source>
</evidence>
<feature type="region of interest" description="Disordered" evidence="8">
    <location>
        <begin position="106"/>
        <end position="127"/>
    </location>
</feature>
<dbReference type="InterPro" id="IPR006568">
    <property type="entry name" value="PSP_pro-rich"/>
</dbReference>